<dbReference type="PANTHER" id="PTHR16943:SF8">
    <property type="entry name" value="2-METHYLCITRATE DEHYDRATASE"/>
    <property type="match status" value="1"/>
</dbReference>
<dbReference type="OrthoDB" id="10267976at2759"/>
<gene>
    <name evidence="4" type="ORF">PISL3812_00689</name>
</gene>
<dbReference type="InterPro" id="IPR045337">
    <property type="entry name" value="MmgE_PrpD_C"/>
</dbReference>
<evidence type="ECO:0008006" key="6">
    <source>
        <dbReference type="Google" id="ProtNLM"/>
    </source>
</evidence>
<name>A0A0U1LK13_TALIS</name>
<evidence type="ECO:0000313" key="4">
    <source>
        <dbReference type="EMBL" id="CRG83338.1"/>
    </source>
</evidence>
<dbReference type="PANTHER" id="PTHR16943">
    <property type="entry name" value="2-METHYLCITRATE DEHYDRATASE-RELATED"/>
    <property type="match status" value="1"/>
</dbReference>
<dbReference type="OMA" id="AFRMDSM"/>
<evidence type="ECO:0000256" key="1">
    <source>
        <dbReference type="ARBA" id="ARBA00006174"/>
    </source>
</evidence>
<dbReference type="Proteomes" id="UP000054383">
    <property type="component" value="Unassembled WGS sequence"/>
</dbReference>
<dbReference type="InterPro" id="IPR036148">
    <property type="entry name" value="MmgE/PrpD_sf"/>
</dbReference>
<sequence length="476" mass="50912">MASGIADSSRASDAARAATVVDTAFEKVPVTKILAEFIDDLTYESIDPKVLEGLKELLLDYIGIGAFAASTIESSEPFHRAVLAFSANATGSCTVMTKGQQFSPQYAALLNAAYAHTLDFDDTFAAGALHPGAPVMSAALTQAEISGANGKALLTAIAAGYEVICRISRALGAGAYERGFHNTGTAGIFGATAAIMKIKGAGSAAIEAAFGLAVSKAAGSTQYLENGAWNKRLHPGFAAHDAFMCAAFVDQGILTASKPLEGIFGFLKGYSSSPNIDNMVDGLGKEWIHITTAIKPYPGCRMTHSAIDLAAKWRKEKSCLIKSLCLSLSPHCWMIVGRPLENKIHPKNIVDAQFSAYYQLATTWLDGNETGWRVYDRIHDSDVSELLDKITVEASNDLQPLAARLEIHWEDGTTSVDIERHPIGEPSNPLTHEQVLSKFSSLAIPTYGEPKSKRIIDVVSKLDQVLDTKELMSALA</sequence>
<protein>
    <recommendedName>
        <fullName evidence="6">MmgE/PrpD family protein</fullName>
    </recommendedName>
</protein>
<dbReference type="Gene3D" id="1.10.4100.10">
    <property type="entry name" value="2-methylcitrate dehydratase PrpD"/>
    <property type="match status" value="1"/>
</dbReference>
<dbReference type="Pfam" id="PF19305">
    <property type="entry name" value="MmgE_PrpD_C"/>
    <property type="match status" value="1"/>
</dbReference>
<proteinExistence type="inferred from homology"/>
<dbReference type="SUPFAM" id="SSF103378">
    <property type="entry name" value="2-methylcitrate dehydratase PrpD"/>
    <property type="match status" value="1"/>
</dbReference>
<feature type="domain" description="MmgE/PrpD N-terminal" evidence="2">
    <location>
        <begin position="34"/>
        <end position="276"/>
    </location>
</feature>
<feature type="domain" description="MmgE/PrpD C-terminal" evidence="3">
    <location>
        <begin position="297"/>
        <end position="464"/>
    </location>
</feature>
<organism evidence="4 5">
    <name type="scientific">Talaromyces islandicus</name>
    <name type="common">Penicillium islandicum</name>
    <dbReference type="NCBI Taxonomy" id="28573"/>
    <lineage>
        <taxon>Eukaryota</taxon>
        <taxon>Fungi</taxon>
        <taxon>Dikarya</taxon>
        <taxon>Ascomycota</taxon>
        <taxon>Pezizomycotina</taxon>
        <taxon>Eurotiomycetes</taxon>
        <taxon>Eurotiomycetidae</taxon>
        <taxon>Eurotiales</taxon>
        <taxon>Trichocomaceae</taxon>
        <taxon>Talaromyces</taxon>
        <taxon>Talaromyces sect. Islandici</taxon>
    </lineage>
</organism>
<evidence type="ECO:0000313" key="5">
    <source>
        <dbReference type="Proteomes" id="UP000054383"/>
    </source>
</evidence>
<reference evidence="4 5" key="1">
    <citation type="submission" date="2015-04" db="EMBL/GenBank/DDBJ databases">
        <authorList>
            <person name="Syromyatnikov M.Y."/>
            <person name="Popov V.N."/>
        </authorList>
    </citation>
    <scope>NUCLEOTIDE SEQUENCE [LARGE SCALE GENOMIC DNA]</scope>
    <source>
        <strain evidence="4">WF-38-12</strain>
    </source>
</reference>
<accession>A0A0U1LK13</accession>
<evidence type="ECO:0000259" key="2">
    <source>
        <dbReference type="Pfam" id="PF03972"/>
    </source>
</evidence>
<keyword evidence="5" id="KW-1185">Reference proteome</keyword>
<dbReference type="AlphaFoldDB" id="A0A0U1LK13"/>
<dbReference type="Pfam" id="PF03972">
    <property type="entry name" value="MmgE_PrpD_N"/>
    <property type="match status" value="1"/>
</dbReference>
<dbReference type="InterPro" id="IPR045336">
    <property type="entry name" value="MmgE_PrpD_N"/>
</dbReference>
<dbReference type="InterPro" id="IPR005656">
    <property type="entry name" value="MmgE_PrpD"/>
</dbReference>
<dbReference type="InterPro" id="IPR042183">
    <property type="entry name" value="MmgE/PrpD_sf_1"/>
</dbReference>
<dbReference type="STRING" id="28573.A0A0U1LK13"/>
<dbReference type="GO" id="GO:0016829">
    <property type="term" value="F:lyase activity"/>
    <property type="evidence" value="ECO:0007669"/>
    <property type="project" value="InterPro"/>
</dbReference>
<evidence type="ECO:0000259" key="3">
    <source>
        <dbReference type="Pfam" id="PF19305"/>
    </source>
</evidence>
<comment type="similarity">
    <text evidence="1">Belongs to the PrpD family.</text>
</comment>
<dbReference type="EMBL" id="CVMT01000001">
    <property type="protein sequence ID" value="CRG83338.1"/>
    <property type="molecule type" value="Genomic_DNA"/>
</dbReference>